<dbReference type="InterPro" id="IPR001959">
    <property type="entry name" value="Transposase"/>
</dbReference>
<keyword evidence="2" id="KW-0815">Transposition</keyword>
<proteinExistence type="inferred from homology"/>
<dbReference type="GO" id="GO:0003677">
    <property type="term" value="F:DNA binding"/>
    <property type="evidence" value="ECO:0007669"/>
    <property type="project" value="UniProtKB-KW"/>
</dbReference>
<keyword evidence="5" id="KW-0175">Coiled coil</keyword>
<evidence type="ECO:0000259" key="6">
    <source>
        <dbReference type="Pfam" id="PF01385"/>
    </source>
</evidence>
<evidence type="ECO:0000256" key="4">
    <source>
        <dbReference type="ARBA" id="ARBA00023172"/>
    </source>
</evidence>
<evidence type="ECO:0000259" key="7">
    <source>
        <dbReference type="Pfam" id="PF07282"/>
    </source>
</evidence>
<evidence type="ECO:0000256" key="3">
    <source>
        <dbReference type="ARBA" id="ARBA00023125"/>
    </source>
</evidence>
<evidence type="ECO:0000256" key="1">
    <source>
        <dbReference type="ARBA" id="ARBA00008761"/>
    </source>
</evidence>
<protein>
    <submittedName>
        <fullName evidence="8">Transposase</fullName>
    </submittedName>
</protein>
<comment type="caution">
    <text evidence="8">The sequence shown here is derived from an EMBL/GenBank/DDBJ whole genome shotgun (WGS) entry which is preliminary data.</text>
</comment>
<reference evidence="8" key="1">
    <citation type="journal article" date="2020" name="mSystems">
        <title>Genome- and Community-Level Interaction Insights into Carbon Utilization and Element Cycling Functions of Hydrothermarchaeota in Hydrothermal Sediment.</title>
        <authorList>
            <person name="Zhou Z."/>
            <person name="Liu Y."/>
            <person name="Xu W."/>
            <person name="Pan J."/>
            <person name="Luo Z.H."/>
            <person name="Li M."/>
        </authorList>
    </citation>
    <scope>NUCLEOTIDE SEQUENCE [LARGE SCALE GENOMIC DNA]</scope>
    <source>
        <strain evidence="8">SpSt-114</strain>
    </source>
</reference>
<dbReference type="GO" id="GO:0032196">
    <property type="term" value="P:transposition"/>
    <property type="evidence" value="ECO:0007669"/>
    <property type="project" value="UniProtKB-KW"/>
</dbReference>
<evidence type="ECO:0000256" key="2">
    <source>
        <dbReference type="ARBA" id="ARBA00022578"/>
    </source>
</evidence>
<dbReference type="InterPro" id="IPR010095">
    <property type="entry name" value="Cas12f1-like_TNB"/>
</dbReference>
<feature type="domain" description="Probable transposase IS891/IS1136/IS1341" evidence="6">
    <location>
        <begin position="194"/>
        <end position="273"/>
    </location>
</feature>
<name>A0A7C5SWZ2_9AQUI</name>
<comment type="similarity">
    <text evidence="1">In the C-terminal section; belongs to the transposase 35 family.</text>
</comment>
<sequence>MTKAEKIRQAIKETKERRKNLRPVVYQLKIQNLSKVREEKLNRVFLEAKWLYNWFVADISRVNIPTKEIKEVEIKVGDTFEKREIKLLGSQLKQAVQERVKNNLRVLKGLKEKGYKVGKLKFKKVVSSINLKQYKVSFDIDFERNRVRIQGLGWFRVLGLHQVPRDCEIANAQLIKKPSGYYVYLTCYVKREHFEREKVREAVGVDFGVANKLTLSNGLSVDFEVKESERLKRLQKELARKKKGSKNREKVLRKLQREYERLTNIRRDIHNKLLALFRHYGVVVYQDDNIKAWHEGWFGSQVQHAGIGMLKARLRNNLATIPVERFEATTQECCVCGWKQKLSLSQRVYHCPVCGSVIDRDLNAAINILKKGLDLSQNQVVGVGRPELTPVERELVVKILGSNPYIKTTALVEAGSPHF</sequence>
<dbReference type="AlphaFoldDB" id="A0A7C5SWZ2"/>
<accession>A0A7C5SWZ2</accession>
<gene>
    <name evidence="8" type="ORF">ENN04_05805</name>
</gene>
<dbReference type="Pfam" id="PF01385">
    <property type="entry name" value="OrfB_IS605"/>
    <property type="match status" value="1"/>
</dbReference>
<dbReference type="GO" id="GO:0006310">
    <property type="term" value="P:DNA recombination"/>
    <property type="evidence" value="ECO:0007669"/>
    <property type="project" value="UniProtKB-KW"/>
</dbReference>
<keyword evidence="3" id="KW-0238">DNA-binding</keyword>
<feature type="coiled-coil region" evidence="5">
    <location>
        <begin position="245"/>
        <end position="272"/>
    </location>
</feature>
<dbReference type="NCBIfam" id="NF040570">
    <property type="entry name" value="guided_TnpB"/>
    <property type="match status" value="1"/>
</dbReference>
<dbReference type="Pfam" id="PF07282">
    <property type="entry name" value="Cas12f1-like_TNB"/>
    <property type="match status" value="1"/>
</dbReference>
<keyword evidence="4" id="KW-0233">DNA recombination</keyword>
<feature type="domain" description="Cas12f1-like TNB" evidence="7">
    <location>
        <begin position="317"/>
        <end position="368"/>
    </location>
</feature>
<organism evidence="8">
    <name type="scientific">Thermocrinis ruber</name>
    <dbReference type="NCBI Taxonomy" id="75906"/>
    <lineage>
        <taxon>Bacteria</taxon>
        <taxon>Pseudomonadati</taxon>
        <taxon>Aquificota</taxon>
        <taxon>Aquificia</taxon>
        <taxon>Aquificales</taxon>
        <taxon>Aquificaceae</taxon>
        <taxon>Thermocrinis</taxon>
    </lineage>
</organism>
<evidence type="ECO:0000313" key="8">
    <source>
        <dbReference type="EMBL" id="HHO74141.1"/>
    </source>
</evidence>
<dbReference type="EMBL" id="DSAC01000070">
    <property type="protein sequence ID" value="HHO74141.1"/>
    <property type="molecule type" value="Genomic_DNA"/>
</dbReference>
<evidence type="ECO:0000256" key="5">
    <source>
        <dbReference type="SAM" id="Coils"/>
    </source>
</evidence>